<evidence type="ECO:0000256" key="11">
    <source>
        <dbReference type="ARBA" id="ARBA00023034"/>
    </source>
</evidence>
<keyword evidence="7" id="KW-0762">Sugar transport</keyword>
<keyword evidence="5" id="KW-0813">Transport</keyword>
<evidence type="ECO:0000313" key="15">
    <source>
        <dbReference type="Proteomes" id="UP000319731"/>
    </source>
</evidence>
<feature type="transmembrane region" description="Helical" evidence="13">
    <location>
        <begin position="141"/>
        <end position="160"/>
    </location>
</feature>
<evidence type="ECO:0000256" key="9">
    <source>
        <dbReference type="ARBA" id="ARBA00022737"/>
    </source>
</evidence>
<evidence type="ECO:0000256" key="13">
    <source>
        <dbReference type="SAM" id="Phobius"/>
    </source>
</evidence>
<dbReference type="GO" id="GO:0005886">
    <property type="term" value="C:plasma membrane"/>
    <property type="evidence" value="ECO:0007669"/>
    <property type="project" value="UniProtKB-SubCell"/>
</dbReference>
<keyword evidence="8 13" id="KW-0812">Transmembrane</keyword>
<dbReference type="GO" id="GO:0051119">
    <property type="term" value="F:sugar transmembrane transporter activity"/>
    <property type="evidence" value="ECO:0007669"/>
    <property type="project" value="InterPro"/>
</dbReference>
<dbReference type="PANTHER" id="PTHR10791">
    <property type="entry name" value="RAG1-ACTIVATING PROTEIN 1"/>
    <property type="match status" value="1"/>
</dbReference>
<gene>
    <name evidence="14" type="ORF">SmJEL517_g03171</name>
</gene>
<evidence type="ECO:0000256" key="6">
    <source>
        <dbReference type="ARBA" id="ARBA00022475"/>
    </source>
</evidence>
<evidence type="ECO:0000256" key="12">
    <source>
        <dbReference type="ARBA" id="ARBA00023136"/>
    </source>
</evidence>
<keyword evidence="10 13" id="KW-1133">Transmembrane helix</keyword>
<dbReference type="AlphaFoldDB" id="A0A507C4J8"/>
<dbReference type="RefSeq" id="XP_031024871.1">
    <property type="nucleotide sequence ID" value="XM_031169099.1"/>
</dbReference>
<dbReference type="GO" id="GO:0000139">
    <property type="term" value="C:Golgi membrane"/>
    <property type="evidence" value="ECO:0007669"/>
    <property type="project" value="UniProtKB-SubCell"/>
</dbReference>
<proteinExistence type="inferred from homology"/>
<reference evidence="14 15" key="1">
    <citation type="journal article" date="2019" name="Sci. Rep.">
        <title>Comparative genomics of chytrid fungi reveal insights into the obligate biotrophic and pathogenic lifestyle of Synchytrium endobioticum.</title>
        <authorList>
            <person name="van de Vossenberg B.T.L.H."/>
            <person name="Warris S."/>
            <person name="Nguyen H.D.T."/>
            <person name="van Gent-Pelzer M.P.E."/>
            <person name="Joly D.L."/>
            <person name="van de Geest H.C."/>
            <person name="Bonants P.J.M."/>
            <person name="Smith D.S."/>
            <person name="Levesque C.A."/>
            <person name="van der Lee T.A.J."/>
        </authorList>
    </citation>
    <scope>NUCLEOTIDE SEQUENCE [LARGE SCALE GENOMIC DNA]</scope>
    <source>
        <strain evidence="14 15">JEL517</strain>
    </source>
</reference>
<dbReference type="InterPro" id="IPR047664">
    <property type="entry name" value="SWEET"/>
</dbReference>
<evidence type="ECO:0000313" key="14">
    <source>
        <dbReference type="EMBL" id="TPX34029.1"/>
    </source>
</evidence>
<evidence type="ECO:0000256" key="3">
    <source>
        <dbReference type="ARBA" id="ARBA00007809"/>
    </source>
</evidence>
<name>A0A507C4J8_9FUNG</name>
<dbReference type="InterPro" id="IPR004316">
    <property type="entry name" value="SWEET_rpt"/>
</dbReference>
<feature type="transmembrane region" description="Helical" evidence="13">
    <location>
        <begin position="78"/>
        <end position="98"/>
    </location>
</feature>
<evidence type="ECO:0000256" key="4">
    <source>
        <dbReference type="ARBA" id="ARBA00021741"/>
    </source>
</evidence>
<evidence type="ECO:0000256" key="5">
    <source>
        <dbReference type="ARBA" id="ARBA00022448"/>
    </source>
</evidence>
<keyword evidence="12 13" id="KW-0472">Membrane</keyword>
<keyword evidence="9" id="KW-0677">Repeat</keyword>
<protein>
    <recommendedName>
        <fullName evidence="4">Sugar transporter SWEET1</fullName>
    </recommendedName>
</protein>
<feature type="transmembrane region" description="Helical" evidence="13">
    <location>
        <begin position="18"/>
        <end position="40"/>
    </location>
</feature>
<evidence type="ECO:0000256" key="10">
    <source>
        <dbReference type="ARBA" id="ARBA00022989"/>
    </source>
</evidence>
<feature type="transmembrane region" description="Helical" evidence="13">
    <location>
        <begin position="52"/>
        <end position="72"/>
    </location>
</feature>
<dbReference type="Proteomes" id="UP000319731">
    <property type="component" value="Unassembled WGS sequence"/>
</dbReference>
<evidence type="ECO:0000256" key="2">
    <source>
        <dbReference type="ARBA" id="ARBA00004653"/>
    </source>
</evidence>
<dbReference type="EMBL" id="QEAO01000016">
    <property type="protein sequence ID" value="TPX34029.1"/>
    <property type="molecule type" value="Genomic_DNA"/>
</dbReference>
<comment type="caution">
    <text evidence="14">The sequence shown here is derived from an EMBL/GenBank/DDBJ whole genome shotgun (WGS) entry which is preliminary data.</text>
</comment>
<dbReference type="PANTHER" id="PTHR10791:SF224">
    <property type="entry name" value="SUGAR TRANSPORTER SWEET"/>
    <property type="match status" value="1"/>
</dbReference>
<evidence type="ECO:0000256" key="7">
    <source>
        <dbReference type="ARBA" id="ARBA00022597"/>
    </source>
</evidence>
<sequence>MSSSGTCGSETCRVFLELVFPIIGTILLTAVEFAPLPVVIEVEKTKKLRFNPLPYATNLANCLAWSLYGLLIKDYFVYAPNLTGTFLCLYYVMATYGFATDNQQLWMKIFAVGGTALLWLVSYICFIPLKDISAGSTTLGLLATLYFCAFVASPLSNILHVIRTRDSSSIHFGLSATIVVSSICWVCYGAAIQDMFITVSNAIGSLSGILQLFCLWAYPTKVVKDEKGGGDAEEHAVDVVVEQEDESKL</sequence>
<dbReference type="Pfam" id="PF03083">
    <property type="entry name" value="MtN3_slv"/>
    <property type="match status" value="2"/>
</dbReference>
<accession>A0A507C4J8</accession>
<feature type="transmembrane region" description="Helical" evidence="13">
    <location>
        <begin position="105"/>
        <end position="129"/>
    </location>
</feature>
<dbReference type="FunFam" id="1.20.1280.290:FF:000004">
    <property type="entry name" value="Sugar transporter SWEET"/>
    <property type="match status" value="1"/>
</dbReference>
<organism evidence="14 15">
    <name type="scientific">Synchytrium microbalum</name>
    <dbReference type="NCBI Taxonomy" id="1806994"/>
    <lineage>
        <taxon>Eukaryota</taxon>
        <taxon>Fungi</taxon>
        <taxon>Fungi incertae sedis</taxon>
        <taxon>Chytridiomycota</taxon>
        <taxon>Chytridiomycota incertae sedis</taxon>
        <taxon>Chytridiomycetes</taxon>
        <taxon>Synchytriales</taxon>
        <taxon>Synchytriaceae</taxon>
        <taxon>Synchytrium</taxon>
    </lineage>
</organism>
<evidence type="ECO:0000256" key="1">
    <source>
        <dbReference type="ARBA" id="ARBA00004651"/>
    </source>
</evidence>
<keyword evidence="11" id="KW-0333">Golgi apparatus</keyword>
<comment type="similarity">
    <text evidence="3">Belongs to the SWEET sugar transporter family.</text>
</comment>
<comment type="subcellular location">
    <subcellularLocation>
        <location evidence="1">Cell membrane</location>
        <topology evidence="1">Multi-pass membrane protein</topology>
    </subcellularLocation>
    <subcellularLocation>
        <location evidence="2">Golgi apparatus membrane</location>
        <topology evidence="2">Multi-pass membrane protein</topology>
    </subcellularLocation>
</comment>
<keyword evidence="6" id="KW-1003">Cell membrane</keyword>
<dbReference type="Gene3D" id="1.20.1280.290">
    <property type="match status" value="2"/>
</dbReference>
<feature type="transmembrane region" description="Helical" evidence="13">
    <location>
        <begin position="197"/>
        <end position="218"/>
    </location>
</feature>
<evidence type="ECO:0000256" key="8">
    <source>
        <dbReference type="ARBA" id="ARBA00022692"/>
    </source>
</evidence>
<feature type="transmembrane region" description="Helical" evidence="13">
    <location>
        <begin position="172"/>
        <end position="191"/>
    </location>
</feature>
<dbReference type="OrthoDB" id="409725at2759"/>
<dbReference type="GeneID" id="42004396"/>
<keyword evidence="15" id="KW-1185">Reference proteome</keyword>